<evidence type="ECO:0000313" key="2">
    <source>
        <dbReference type="Proteomes" id="UP000010808"/>
    </source>
</evidence>
<sequence length="68" mass="7481">MIQATGAGTIFKMRPHRLAWPRTPAFHAGDGGSNPPGDATKFQGLIRKNQSFSFFREKLLTLPPPSKT</sequence>
<name>L0RC66_9BACT</name>
<dbReference type="Proteomes" id="UP000010808">
    <property type="component" value="Chromosome"/>
</dbReference>
<proteinExistence type="predicted"/>
<dbReference type="AlphaFoldDB" id="L0RC66"/>
<keyword evidence="2" id="KW-1185">Reference proteome</keyword>
<protein>
    <submittedName>
        <fullName evidence="1">Uncharacterized protein</fullName>
    </submittedName>
</protein>
<reference evidence="1 2" key="1">
    <citation type="submission" date="2012-10" db="EMBL/GenBank/DDBJ databases">
        <authorList>
            <person name="Genoscope - CEA"/>
        </authorList>
    </citation>
    <scope>NUCLEOTIDE SEQUENCE [LARGE SCALE GENOMIC DNA]</scope>
    <source>
        <strain evidence="2">AM13 / DSM 14728</strain>
    </source>
</reference>
<gene>
    <name evidence="1" type="ORF">DESAM_21535</name>
</gene>
<dbReference type="EMBL" id="FO203522">
    <property type="protein sequence ID" value="CCO23812.1"/>
    <property type="molecule type" value="Genomic_DNA"/>
</dbReference>
<dbReference type="HOGENOM" id="CLU_2787062_0_0_7"/>
<organism evidence="1 2">
    <name type="scientific">Maridesulfovibrio hydrothermalis AM13 = DSM 14728</name>
    <dbReference type="NCBI Taxonomy" id="1121451"/>
    <lineage>
        <taxon>Bacteria</taxon>
        <taxon>Pseudomonadati</taxon>
        <taxon>Thermodesulfobacteriota</taxon>
        <taxon>Desulfovibrionia</taxon>
        <taxon>Desulfovibrionales</taxon>
        <taxon>Desulfovibrionaceae</taxon>
        <taxon>Maridesulfovibrio</taxon>
    </lineage>
</organism>
<dbReference type="KEGG" id="dhy:DESAM_21535"/>
<accession>L0RC66</accession>
<evidence type="ECO:0000313" key="1">
    <source>
        <dbReference type="EMBL" id="CCO23812.1"/>
    </source>
</evidence>